<evidence type="ECO:0000313" key="3">
    <source>
        <dbReference type="EMBL" id="MCO6419859.1"/>
    </source>
</evidence>
<organism evidence="3 4">
    <name type="scientific">Siccirubricoccus soli</name>
    <dbReference type="NCBI Taxonomy" id="2899147"/>
    <lineage>
        <taxon>Bacteria</taxon>
        <taxon>Pseudomonadati</taxon>
        <taxon>Pseudomonadota</taxon>
        <taxon>Alphaproteobacteria</taxon>
        <taxon>Acetobacterales</taxon>
        <taxon>Roseomonadaceae</taxon>
        <taxon>Siccirubricoccus</taxon>
    </lineage>
</organism>
<keyword evidence="2" id="KW-0472">Membrane</keyword>
<feature type="region of interest" description="Disordered" evidence="1">
    <location>
        <begin position="163"/>
        <end position="185"/>
    </location>
</feature>
<accession>A0ABT1DD50</accession>
<gene>
    <name evidence="3" type="ORF">JYK14_27395</name>
</gene>
<protein>
    <recommendedName>
        <fullName evidence="5">Type II secretion system protein GspC N-terminal domain-containing protein</fullName>
    </recommendedName>
</protein>
<dbReference type="Proteomes" id="UP001523392">
    <property type="component" value="Unassembled WGS sequence"/>
</dbReference>
<evidence type="ECO:0000256" key="1">
    <source>
        <dbReference type="SAM" id="MobiDB-lite"/>
    </source>
</evidence>
<dbReference type="EMBL" id="JAFIRR010000238">
    <property type="protein sequence ID" value="MCO6419859.1"/>
    <property type="molecule type" value="Genomic_DNA"/>
</dbReference>
<evidence type="ECO:0000313" key="4">
    <source>
        <dbReference type="Proteomes" id="UP001523392"/>
    </source>
</evidence>
<proteinExistence type="predicted"/>
<name>A0ABT1DD50_9PROT</name>
<feature type="transmembrane region" description="Helical" evidence="2">
    <location>
        <begin position="6"/>
        <end position="28"/>
    </location>
</feature>
<comment type="caution">
    <text evidence="3">The sequence shown here is derived from an EMBL/GenBank/DDBJ whole genome shotgun (WGS) entry which is preliminary data.</text>
</comment>
<evidence type="ECO:0000256" key="2">
    <source>
        <dbReference type="SAM" id="Phobius"/>
    </source>
</evidence>
<keyword evidence="4" id="KW-1185">Reference proteome</keyword>
<reference evidence="3 4" key="1">
    <citation type="submission" date="2021-12" db="EMBL/GenBank/DDBJ databases">
        <title>Siccirubricoccus leaddurans sp. nov., a high concentration Zn2+ tolerance bacterium.</title>
        <authorList>
            <person name="Cao Y."/>
        </authorList>
    </citation>
    <scope>NUCLEOTIDE SEQUENCE [LARGE SCALE GENOMIC DNA]</scope>
    <source>
        <strain evidence="3 4">KC 17139</strain>
    </source>
</reference>
<keyword evidence="2" id="KW-0812">Transmembrane</keyword>
<evidence type="ECO:0008006" key="5">
    <source>
        <dbReference type="Google" id="ProtNLM"/>
    </source>
</evidence>
<feature type="region of interest" description="Disordered" evidence="1">
    <location>
        <begin position="40"/>
        <end position="68"/>
    </location>
</feature>
<feature type="non-terminal residue" evidence="3">
    <location>
        <position position="185"/>
    </location>
</feature>
<feature type="compositionally biased region" description="Low complexity" evidence="1">
    <location>
        <begin position="163"/>
        <end position="177"/>
    </location>
</feature>
<keyword evidence="2" id="KW-1133">Transmembrane helix</keyword>
<sequence>MVEAEISRQLATAGIGVAAAFGLLWTVLSERGQELLRPAATPLPPAAPATAATVPPVPGGGAPAAMPEAQPEAPRFDVARVGARGMLVTAGRATPGAEVVLLEAGREIGRARADARGEWVILPGEALAPGLRELSLTARRAGEDPVAAAETVLLLVPAPPPAMAQQPEAGSRALAGAAPGGAAAG</sequence>